<dbReference type="PRINTS" id="PR01264">
    <property type="entry name" value="MECHCHANNEL"/>
</dbReference>
<comment type="similarity">
    <text evidence="2 11">Belongs to the MscL family.</text>
</comment>
<name>A0A1F7VD12_9BACT</name>
<reference evidence="12 13" key="1">
    <citation type="journal article" date="2016" name="Nat. Commun.">
        <title>Thousands of microbial genomes shed light on interconnected biogeochemical processes in an aquifer system.</title>
        <authorList>
            <person name="Anantharaman K."/>
            <person name="Brown C.T."/>
            <person name="Hug L.A."/>
            <person name="Sharon I."/>
            <person name="Castelle C.J."/>
            <person name="Probst A.J."/>
            <person name="Thomas B.C."/>
            <person name="Singh A."/>
            <person name="Wilkins M.J."/>
            <person name="Karaoz U."/>
            <person name="Brodie E.L."/>
            <person name="Williams K.H."/>
            <person name="Hubbard S.S."/>
            <person name="Banfield J.F."/>
        </authorList>
    </citation>
    <scope>NUCLEOTIDE SEQUENCE [LARGE SCALE GENOMIC DNA]</scope>
</reference>
<dbReference type="Pfam" id="PF01741">
    <property type="entry name" value="MscL"/>
    <property type="match status" value="1"/>
</dbReference>
<evidence type="ECO:0000313" key="12">
    <source>
        <dbReference type="EMBL" id="OGL88335.1"/>
    </source>
</evidence>
<keyword evidence="4 11" id="KW-0813">Transport</keyword>
<keyword evidence="10 11" id="KW-0407">Ion channel</keyword>
<dbReference type="Gene3D" id="1.10.1200.120">
    <property type="entry name" value="Large-conductance mechanosensitive channel, MscL, domain 1"/>
    <property type="match status" value="1"/>
</dbReference>
<feature type="transmembrane region" description="Helical" evidence="11">
    <location>
        <begin position="12"/>
        <end position="35"/>
    </location>
</feature>
<evidence type="ECO:0000256" key="10">
    <source>
        <dbReference type="ARBA" id="ARBA00023303"/>
    </source>
</evidence>
<feature type="transmembrane region" description="Helical" evidence="11">
    <location>
        <begin position="88"/>
        <end position="106"/>
    </location>
</feature>
<dbReference type="GO" id="GO:0005886">
    <property type="term" value="C:plasma membrane"/>
    <property type="evidence" value="ECO:0007669"/>
    <property type="project" value="UniProtKB-SubCell"/>
</dbReference>
<dbReference type="AlphaFoldDB" id="A0A1F7VD12"/>
<evidence type="ECO:0000313" key="13">
    <source>
        <dbReference type="Proteomes" id="UP000178264"/>
    </source>
</evidence>
<comment type="subunit">
    <text evidence="3 11">Homopentamer.</text>
</comment>
<evidence type="ECO:0000256" key="3">
    <source>
        <dbReference type="ARBA" id="ARBA00011255"/>
    </source>
</evidence>
<dbReference type="InterPro" id="IPR036019">
    <property type="entry name" value="MscL_channel"/>
</dbReference>
<dbReference type="HAMAP" id="MF_00115">
    <property type="entry name" value="MscL"/>
    <property type="match status" value="1"/>
</dbReference>
<gene>
    <name evidence="11" type="primary">mscL</name>
    <name evidence="12" type="ORF">A3I42_01360</name>
</gene>
<evidence type="ECO:0000256" key="5">
    <source>
        <dbReference type="ARBA" id="ARBA00022475"/>
    </source>
</evidence>
<dbReference type="InterPro" id="IPR037673">
    <property type="entry name" value="MSC/AndL"/>
</dbReference>
<dbReference type="InterPro" id="IPR001185">
    <property type="entry name" value="MS_channel"/>
</dbReference>
<comment type="function">
    <text evidence="11">Channel that opens in response to stretch forces in the membrane lipid bilayer. May participate in the regulation of osmotic pressure changes within the cell.</text>
</comment>
<keyword evidence="7 11" id="KW-1133">Transmembrane helix</keyword>
<evidence type="ECO:0000256" key="6">
    <source>
        <dbReference type="ARBA" id="ARBA00022692"/>
    </source>
</evidence>
<dbReference type="PANTHER" id="PTHR30266">
    <property type="entry name" value="MECHANOSENSITIVE CHANNEL MSCL"/>
    <property type="match status" value="1"/>
</dbReference>
<dbReference type="PROSITE" id="PS01327">
    <property type="entry name" value="MSCL"/>
    <property type="match status" value="1"/>
</dbReference>
<accession>A0A1F7VD12</accession>
<keyword evidence="8 11" id="KW-0406">Ion transport</keyword>
<keyword evidence="9 11" id="KW-0472">Membrane</keyword>
<dbReference type="GO" id="GO:0008381">
    <property type="term" value="F:mechanosensitive monoatomic ion channel activity"/>
    <property type="evidence" value="ECO:0007669"/>
    <property type="project" value="UniProtKB-UniRule"/>
</dbReference>
<dbReference type="PANTHER" id="PTHR30266:SF2">
    <property type="entry name" value="LARGE-CONDUCTANCE MECHANOSENSITIVE CHANNEL"/>
    <property type="match status" value="1"/>
</dbReference>
<comment type="caution">
    <text evidence="12">The sequence shown here is derived from an EMBL/GenBank/DDBJ whole genome shotgun (WGS) entry which is preliminary data.</text>
</comment>
<proteinExistence type="inferred from homology"/>
<evidence type="ECO:0000256" key="7">
    <source>
        <dbReference type="ARBA" id="ARBA00022989"/>
    </source>
</evidence>
<dbReference type="EMBL" id="MGER01000037">
    <property type="protein sequence ID" value="OGL88335.1"/>
    <property type="molecule type" value="Genomic_DNA"/>
</dbReference>
<dbReference type="SUPFAM" id="SSF81330">
    <property type="entry name" value="Gated mechanosensitive channel"/>
    <property type="match status" value="1"/>
</dbReference>
<sequence>MFNEFKKFALRGNVLDMAVGIIIGAAFGTIVSSLVADIIMPPIGVILGKVDFANLFIVLKQGAVEAGPYLSVAQAKAAGAVTLNYGQFINALVSFIIVAFTVFLLVKGMNKLKKKEEAAPSEPPKPSKDQELLTEIRDILKGKQ</sequence>
<keyword evidence="5 11" id="KW-1003">Cell membrane</keyword>
<evidence type="ECO:0000256" key="4">
    <source>
        <dbReference type="ARBA" id="ARBA00022448"/>
    </source>
</evidence>
<dbReference type="NCBIfam" id="TIGR00220">
    <property type="entry name" value="mscL"/>
    <property type="match status" value="1"/>
</dbReference>
<dbReference type="NCBIfam" id="NF010557">
    <property type="entry name" value="PRK13952.1"/>
    <property type="match status" value="1"/>
</dbReference>
<evidence type="ECO:0000256" key="11">
    <source>
        <dbReference type="HAMAP-Rule" id="MF_00115"/>
    </source>
</evidence>
<dbReference type="InterPro" id="IPR019823">
    <property type="entry name" value="Mechanosensitive_channel_CS"/>
</dbReference>
<evidence type="ECO:0000256" key="8">
    <source>
        <dbReference type="ARBA" id="ARBA00023065"/>
    </source>
</evidence>
<dbReference type="NCBIfam" id="NF001843">
    <property type="entry name" value="PRK00567.1-4"/>
    <property type="match status" value="1"/>
</dbReference>
<evidence type="ECO:0000256" key="2">
    <source>
        <dbReference type="ARBA" id="ARBA00007254"/>
    </source>
</evidence>
<organism evidence="12 13">
    <name type="scientific">Candidatus Uhrbacteria bacterium RIFCSPLOWO2_02_FULL_49_11</name>
    <dbReference type="NCBI Taxonomy" id="1802409"/>
    <lineage>
        <taxon>Bacteria</taxon>
        <taxon>Candidatus Uhriibacteriota</taxon>
    </lineage>
</organism>
<evidence type="ECO:0000256" key="1">
    <source>
        <dbReference type="ARBA" id="ARBA00004651"/>
    </source>
</evidence>
<protein>
    <recommendedName>
        <fullName evidence="11">Large-conductance mechanosensitive channel</fullName>
    </recommendedName>
</protein>
<evidence type="ECO:0000256" key="9">
    <source>
        <dbReference type="ARBA" id="ARBA00023136"/>
    </source>
</evidence>
<dbReference type="FunFam" id="1.10.1200.120:FF:000001">
    <property type="entry name" value="Large-conductance mechanosensitive channel"/>
    <property type="match status" value="1"/>
</dbReference>
<comment type="subcellular location">
    <subcellularLocation>
        <location evidence="1 11">Cell membrane</location>
        <topology evidence="1 11">Multi-pass membrane protein</topology>
    </subcellularLocation>
</comment>
<dbReference type="Proteomes" id="UP000178264">
    <property type="component" value="Unassembled WGS sequence"/>
</dbReference>
<keyword evidence="6 11" id="KW-0812">Transmembrane</keyword>